<sequence length="276" mass="30105">MDTALMFSLATLLALGGVAGAAVLLPPRWAARRQARLRAAPFPAAWRRILRRRVPAVARLPWPLRRRLEGHIQVFVADKAFIGSQGQPVDDEVRVTIAAQACLLLLGEAQPACFPALRQVLVYPGAFVVDRVRPAPGGVVQDQRQVLAGESWQQGQVILSWADVRDGAALPDDGRNVVLHEFAHQIDQHHGGADGRPWRPGSAARERWDAVMGGLFARLQVQPSALIGSYAASDMAELFAVLTELFFEQPLALAHEAPAAYRELAGLYGVDPRAWD</sequence>
<evidence type="ECO:0000313" key="1">
    <source>
        <dbReference type="EMBL" id="MEK8053114.1"/>
    </source>
</evidence>
<protein>
    <submittedName>
        <fullName evidence="1">M90 family metallopeptidase</fullName>
    </submittedName>
</protein>
<dbReference type="InterPro" id="IPR024079">
    <property type="entry name" value="MetalloPept_cat_dom_sf"/>
</dbReference>
<dbReference type="InterPro" id="IPR042252">
    <property type="entry name" value="MtfA_N"/>
</dbReference>
<gene>
    <name evidence="1" type="ORF">AACH10_22865</name>
</gene>
<keyword evidence="2" id="KW-1185">Reference proteome</keyword>
<dbReference type="Pfam" id="PF06167">
    <property type="entry name" value="Peptidase_M90"/>
    <property type="match status" value="1"/>
</dbReference>
<dbReference type="PANTHER" id="PTHR30164:SF2">
    <property type="entry name" value="PROTEIN MTFA"/>
    <property type="match status" value="1"/>
</dbReference>
<dbReference type="InterPro" id="IPR010384">
    <property type="entry name" value="MtfA_fam"/>
</dbReference>
<proteinExistence type="predicted"/>
<reference evidence="1 2" key="1">
    <citation type="submission" date="2024-04" db="EMBL/GenBank/DDBJ databases">
        <title>Novel species of the genus Ideonella isolated from streams.</title>
        <authorList>
            <person name="Lu H."/>
        </authorList>
    </citation>
    <scope>NUCLEOTIDE SEQUENCE [LARGE SCALE GENOMIC DNA]</scope>
    <source>
        <strain evidence="1 2">DXS22W</strain>
    </source>
</reference>
<dbReference type="Proteomes" id="UP001365405">
    <property type="component" value="Unassembled WGS sequence"/>
</dbReference>
<dbReference type="SUPFAM" id="SSF55486">
    <property type="entry name" value="Metalloproteases ('zincins'), catalytic domain"/>
    <property type="match status" value="1"/>
</dbReference>
<dbReference type="EMBL" id="JBBUTH010000011">
    <property type="protein sequence ID" value="MEK8053114.1"/>
    <property type="molecule type" value="Genomic_DNA"/>
</dbReference>
<dbReference type="PANTHER" id="PTHR30164">
    <property type="entry name" value="MTFA PEPTIDASE"/>
    <property type="match status" value="1"/>
</dbReference>
<accession>A0ABU9CMS8</accession>
<dbReference type="RefSeq" id="WP_341412861.1">
    <property type="nucleotide sequence ID" value="NZ_JBBUTH010000011.1"/>
</dbReference>
<name>A0ABU9CMS8_9BURK</name>
<evidence type="ECO:0000313" key="2">
    <source>
        <dbReference type="Proteomes" id="UP001365405"/>
    </source>
</evidence>
<comment type="caution">
    <text evidence="1">The sequence shown here is derived from an EMBL/GenBank/DDBJ whole genome shotgun (WGS) entry which is preliminary data.</text>
</comment>
<dbReference type="CDD" id="cd20169">
    <property type="entry name" value="Peptidase_M90_mtfA"/>
    <property type="match status" value="1"/>
</dbReference>
<dbReference type="Gene3D" id="1.10.472.150">
    <property type="entry name" value="Glucose-regulated metallo-peptidase M90, N-terminal domain"/>
    <property type="match status" value="1"/>
</dbReference>
<dbReference type="Gene3D" id="3.40.390.10">
    <property type="entry name" value="Collagenase (Catalytic Domain)"/>
    <property type="match status" value="1"/>
</dbReference>
<organism evidence="1 2">
    <name type="scientific">Pseudaquabacterium inlustre</name>
    <dbReference type="NCBI Taxonomy" id="2984192"/>
    <lineage>
        <taxon>Bacteria</taxon>
        <taxon>Pseudomonadati</taxon>
        <taxon>Pseudomonadota</taxon>
        <taxon>Betaproteobacteria</taxon>
        <taxon>Burkholderiales</taxon>
        <taxon>Sphaerotilaceae</taxon>
        <taxon>Pseudaquabacterium</taxon>
    </lineage>
</organism>